<evidence type="ECO:0008006" key="3">
    <source>
        <dbReference type="Google" id="ProtNLM"/>
    </source>
</evidence>
<reference evidence="1 2" key="1">
    <citation type="journal article" date="2016" name="J. Microbiol.">
        <title>Dankookia rubra gen. nov., sp. nov., an alphaproteobacterium isolated from sediment of a shallow stream.</title>
        <authorList>
            <person name="Kim W.H."/>
            <person name="Kim D.H."/>
            <person name="Kang K."/>
            <person name="Ahn T.Y."/>
        </authorList>
    </citation>
    <scope>NUCLEOTIDE SEQUENCE [LARGE SCALE GENOMIC DNA]</scope>
    <source>
        <strain evidence="1 2">JCM30602</strain>
    </source>
</reference>
<protein>
    <recommendedName>
        <fullName evidence="3">Inovirus Gp2 family protein</fullName>
    </recommendedName>
</protein>
<dbReference type="AlphaFoldDB" id="A0A4V3AAH6"/>
<dbReference type="Proteomes" id="UP000295096">
    <property type="component" value="Unassembled WGS sequence"/>
</dbReference>
<evidence type="ECO:0000313" key="2">
    <source>
        <dbReference type="Proteomes" id="UP000295096"/>
    </source>
</evidence>
<dbReference type="OrthoDB" id="166657at204441"/>
<comment type="caution">
    <text evidence="1">The sequence shown here is derived from an EMBL/GenBank/DDBJ whole genome shotgun (WGS) entry which is preliminary data.</text>
</comment>
<keyword evidence="2" id="KW-1185">Reference proteome</keyword>
<sequence>MANIPIYTKPVVNRADYLEALRRELEELAPALFVTLVFNRSTTLESAIKALDHFHACVDNALLGSKWAKPNRRSRRTRFLAIAENVGSNLHLHLGVVPADRKNLQFWQVSRRIWKNAATSGNIDMDQWRYGPGAIDYMLKQVRPELSENIHYSRHYEAGRSAGC</sequence>
<evidence type="ECO:0000313" key="1">
    <source>
        <dbReference type="EMBL" id="TDH63305.1"/>
    </source>
</evidence>
<gene>
    <name evidence="1" type="ORF">E2C06_08015</name>
</gene>
<dbReference type="RefSeq" id="WP_133288067.1">
    <property type="nucleotide sequence ID" value="NZ_SMSJ01000006.1"/>
</dbReference>
<organism evidence="1 2">
    <name type="scientific">Dankookia rubra</name>
    <dbReference type="NCBI Taxonomy" id="1442381"/>
    <lineage>
        <taxon>Bacteria</taxon>
        <taxon>Pseudomonadati</taxon>
        <taxon>Pseudomonadota</taxon>
        <taxon>Alphaproteobacteria</taxon>
        <taxon>Acetobacterales</taxon>
        <taxon>Roseomonadaceae</taxon>
        <taxon>Dankookia</taxon>
    </lineage>
</organism>
<accession>A0A4V3AAH6</accession>
<dbReference type="EMBL" id="SMSJ01000006">
    <property type="protein sequence ID" value="TDH63305.1"/>
    <property type="molecule type" value="Genomic_DNA"/>
</dbReference>
<name>A0A4V3AAH6_9PROT</name>
<proteinExistence type="predicted"/>